<keyword evidence="2" id="KW-0521">NADP</keyword>
<proteinExistence type="inferred from homology"/>
<organism evidence="6">
    <name type="scientific">mine drainage metagenome</name>
    <dbReference type="NCBI Taxonomy" id="410659"/>
    <lineage>
        <taxon>unclassified sequences</taxon>
        <taxon>metagenomes</taxon>
        <taxon>ecological metagenomes</taxon>
    </lineage>
</organism>
<keyword evidence="3 6" id="KW-0560">Oxidoreductase</keyword>
<evidence type="ECO:0000313" key="6">
    <source>
        <dbReference type="EMBL" id="EQD54531.1"/>
    </source>
</evidence>
<dbReference type="SUPFAM" id="SSF51735">
    <property type="entry name" value="NAD(P)-binding Rossmann-fold domains"/>
    <property type="match status" value="1"/>
</dbReference>
<dbReference type="SUPFAM" id="SSF48179">
    <property type="entry name" value="6-phosphogluconate dehydrogenase C-terminal domain-like"/>
    <property type="match status" value="1"/>
</dbReference>
<dbReference type="InterPro" id="IPR053790">
    <property type="entry name" value="P5CR-like_CS"/>
</dbReference>
<dbReference type="NCBIfam" id="TIGR00112">
    <property type="entry name" value="proC"/>
    <property type="match status" value="1"/>
</dbReference>
<dbReference type="Pfam" id="PF14748">
    <property type="entry name" value="P5CR_dimer"/>
    <property type="match status" value="1"/>
</dbReference>
<dbReference type="InterPro" id="IPR028939">
    <property type="entry name" value="P5C_Rdtase_cat_N"/>
</dbReference>
<protein>
    <submittedName>
        <fullName evidence="6">Pyrroline-5-carboxylate reductase</fullName>
        <ecNumber evidence="6">1.-.-.-</ecNumber>
    </submittedName>
</protein>
<evidence type="ECO:0000256" key="1">
    <source>
        <dbReference type="ARBA" id="ARBA00005525"/>
    </source>
</evidence>
<gene>
    <name evidence="6" type="ORF">B1B_09651</name>
</gene>
<accession>T1A1W3</accession>
<dbReference type="EMBL" id="AUZY01006396">
    <property type="protein sequence ID" value="EQD54531.1"/>
    <property type="molecule type" value="Genomic_DNA"/>
</dbReference>
<dbReference type="InterPro" id="IPR029036">
    <property type="entry name" value="P5CR_dimer"/>
</dbReference>
<sequence length="254" mass="25433">MGTGGVTAVLGGGAMGRAILAGVVASAGADAEVRVTTRSRAGAARVAPSPGVTVWDLEDEPDANRIAVRGAALVVVAVKPLAVGEVLGAVRDDLAPGAVVVSVAAGVSLAALARTLPASVAAVRAMPNTPIAIAHGVTGLAGGERVTDAQWSLVRAVFESVGMVVTLDESRLDALGTVSGSGPAYLYFVVEQLIRAARTLGFSPEEASRLVIATFVGAASLVARTGDAPEELRRQVTSPGGTTERAIAVLDDAH</sequence>
<dbReference type="InterPro" id="IPR036291">
    <property type="entry name" value="NAD(P)-bd_dom_sf"/>
</dbReference>
<dbReference type="PANTHER" id="PTHR11645:SF0">
    <property type="entry name" value="PYRROLINE-5-CARBOXYLATE REDUCTASE 3"/>
    <property type="match status" value="1"/>
</dbReference>
<dbReference type="AlphaFoldDB" id="T1A1W3"/>
<evidence type="ECO:0000259" key="5">
    <source>
        <dbReference type="Pfam" id="PF14748"/>
    </source>
</evidence>
<dbReference type="HAMAP" id="MF_01925">
    <property type="entry name" value="P5C_reductase"/>
    <property type="match status" value="1"/>
</dbReference>
<dbReference type="Gene3D" id="1.10.3730.10">
    <property type="entry name" value="ProC C-terminal domain-like"/>
    <property type="match status" value="1"/>
</dbReference>
<dbReference type="PANTHER" id="PTHR11645">
    <property type="entry name" value="PYRROLINE-5-CARBOXYLATE REDUCTASE"/>
    <property type="match status" value="1"/>
</dbReference>
<evidence type="ECO:0000256" key="2">
    <source>
        <dbReference type="ARBA" id="ARBA00022857"/>
    </source>
</evidence>
<dbReference type="EC" id="1.-.-.-" evidence="6"/>
<evidence type="ECO:0000256" key="3">
    <source>
        <dbReference type="ARBA" id="ARBA00023002"/>
    </source>
</evidence>
<dbReference type="GO" id="GO:0004735">
    <property type="term" value="F:pyrroline-5-carboxylate reductase activity"/>
    <property type="evidence" value="ECO:0007669"/>
    <property type="project" value="InterPro"/>
</dbReference>
<reference evidence="6" key="2">
    <citation type="journal article" date="2014" name="ISME J.">
        <title>Microbial stratification in low pH oxic and suboxic macroscopic growths along an acid mine drainage.</title>
        <authorList>
            <person name="Mendez-Garcia C."/>
            <person name="Mesa V."/>
            <person name="Sprenger R.R."/>
            <person name="Richter M."/>
            <person name="Diez M.S."/>
            <person name="Solano J."/>
            <person name="Bargiela R."/>
            <person name="Golyshina O.V."/>
            <person name="Manteca A."/>
            <person name="Ramos J.L."/>
            <person name="Gallego J.R."/>
            <person name="Llorente I."/>
            <person name="Martins Dos Santos V.A."/>
            <person name="Jensen O.N."/>
            <person name="Pelaez A.I."/>
            <person name="Sanchez J."/>
            <person name="Ferrer M."/>
        </authorList>
    </citation>
    <scope>NUCLEOTIDE SEQUENCE</scope>
</reference>
<feature type="non-terminal residue" evidence="6">
    <location>
        <position position="254"/>
    </location>
</feature>
<dbReference type="InterPro" id="IPR000304">
    <property type="entry name" value="Pyrroline-COOH_reductase"/>
</dbReference>
<name>T1A1W3_9ZZZZ</name>
<reference evidence="6" key="1">
    <citation type="submission" date="2013-08" db="EMBL/GenBank/DDBJ databases">
        <authorList>
            <person name="Mendez C."/>
            <person name="Richter M."/>
            <person name="Ferrer M."/>
            <person name="Sanchez J."/>
        </authorList>
    </citation>
    <scope>NUCLEOTIDE SEQUENCE</scope>
</reference>
<comment type="similarity">
    <text evidence="1">Belongs to the pyrroline-5-carboxylate reductase family.</text>
</comment>
<dbReference type="GO" id="GO:0055129">
    <property type="term" value="P:L-proline biosynthetic process"/>
    <property type="evidence" value="ECO:0007669"/>
    <property type="project" value="TreeGrafter"/>
</dbReference>
<comment type="caution">
    <text evidence="6">The sequence shown here is derived from an EMBL/GenBank/DDBJ whole genome shotgun (WGS) entry which is preliminary data.</text>
</comment>
<dbReference type="Gene3D" id="3.40.50.720">
    <property type="entry name" value="NAD(P)-binding Rossmann-like Domain"/>
    <property type="match status" value="1"/>
</dbReference>
<feature type="domain" description="Pyrroline-5-carboxylate reductase dimerisation" evidence="5">
    <location>
        <begin position="169"/>
        <end position="253"/>
    </location>
</feature>
<feature type="domain" description="Pyrroline-5-carboxylate reductase catalytic N-terminal" evidence="4">
    <location>
        <begin position="8"/>
        <end position="106"/>
    </location>
</feature>
<dbReference type="Pfam" id="PF03807">
    <property type="entry name" value="F420_oxidored"/>
    <property type="match status" value="1"/>
</dbReference>
<evidence type="ECO:0000259" key="4">
    <source>
        <dbReference type="Pfam" id="PF03807"/>
    </source>
</evidence>
<dbReference type="PIRSF" id="PIRSF000193">
    <property type="entry name" value="Pyrrol-5-carb_rd"/>
    <property type="match status" value="1"/>
</dbReference>
<dbReference type="InterPro" id="IPR008927">
    <property type="entry name" value="6-PGluconate_DH-like_C_sf"/>
</dbReference>
<dbReference type="PROSITE" id="PS00521">
    <property type="entry name" value="P5CR"/>
    <property type="match status" value="1"/>
</dbReference>